<dbReference type="EMBL" id="BMAR01000006">
    <property type="protein sequence ID" value="GFR43678.1"/>
    <property type="molecule type" value="Genomic_DNA"/>
</dbReference>
<accession>A0AAD3DLA2</accession>
<dbReference type="GO" id="GO:0016020">
    <property type="term" value="C:membrane"/>
    <property type="evidence" value="ECO:0007669"/>
    <property type="project" value="TreeGrafter"/>
</dbReference>
<evidence type="ECO:0000256" key="1">
    <source>
        <dbReference type="SAM" id="MobiDB-lite"/>
    </source>
</evidence>
<reference evidence="2 3" key="1">
    <citation type="journal article" date="2021" name="Sci. Rep.">
        <title>Genome sequencing of the multicellular alga Astrephomene provides insights into convergent evolution of germ-soma differentiation.</title>
        <authorList>
            <person name="Yamashita S."/>
            <person name="Yamamoto K."/>
            <person name="Matsuzaki R."/>
            <person name="Suzuki S."/>
            <person name="Yamaguchi H."/>
            <person name="Hirooka S."/>
            <person name="Minakuchi Y."/>
            <person name="Miyagishima S."/>
            <person name="Kawachi M."/>
            <person name="Toyoda A."/>
            <person name="Nozaki H."/>
        </authorList>
    </citation>
    <scope>NUCLEOTIDE SEQUENCE [LARGE SCALE GENOMIC DNA]</scope>
    <source>
        <strain evidence="2 3">NIES-4017</strain>
    </source>
</reference>
<proteinExistence type="predicted"/>
<dbReference type="GO" id="GO:0030149">
    <property type="term" value="P:sphingolipid catabolic process"/>
    <property type="evidence" value="ECO:0007669"/>
    <property type="project" value="TreeGrafter"/>
</dbReference>
<dbReference type="GO" id="GO:0005783">
    <property type="term" value="C:endoplasmic reticulum"/>
    <property type="evidence" value="ECO:0007669"/>
    <property type="project" value="TreeGrafter"/>
</dbReference>
<dbReference type="SUPFAM" id="SSF48403">
    <property type="entry name" value="Ankyrin repeat"/>
    <property type="match status" value="1"/>
</dbReference>
<protein>
    <recommendedName>
        <fullName evidence="4">Ankyrin repeat domain-containing protein</fullName>
    </recommendedName>
</protein>
<dbReference type="PANTHER" id="PTHR12393:SF6">
    <property type="entry name" value="SPHINGOMYELIN PHOSPHODIESTERASE 2"/>
    <property type="match status" value="1"/>
</dbReference>
<dbReference type="GO" id="GO:0071944">
    <property type="term" value="C:cell periphery"/>
    <property type="evidence" value="ECO:0007669"/>
    <property type="project" value="TreeGrafter"/>
</dbReference>
<keyword evidence="3" id="KW-1185">Reference proteome</keyword>
<evidence type="ECO:0000313" key="3">
    <source>
        <dbReference type="Proteomes" id="UP001054857"/>
    </source>
</evidence>
<dbReference type="Proteomes" id="UP001054857">
    <property type="component" value="Unassembled WGS sequence"/>
</dbReference>
<dbReference type="PANTHER" id="PTHR12393">
    <property type="entry name" value="SPHINGOMYELIN PHOSPHODIESTERASE RELATED"/>
    <property type="match status" value="1"/>
</dbReference>
<sequence length="537" mass="59437">MTTPVTMDEQLQQQQPVLPSAATESNSHVWIPEVVERVANFLPRNDVASTLRLVSKSWAAPLSGPEYTVVHLSQQAQPHAFKERWGAPGAMRNLTFAQRLQLLCLVARTGSISNLQVAVEAAGIALPTPECKVVTKAAALAGQRNTCNWLLQHGCPMRNDTMEAVARAGQRESCEWLRRTGLAFGLGTVLAAARGGHLDLMEWLLQQQPPLHGTGATELLAAQAEGCELEPLQQFYQEDIVEEGVWLDDMNKERVLSAAAKSPTSDWQAKVEWLEELGFPKHPSACVAAATCPDALTRLVWLHGRGYRACKASVSAAVRAGNTAAVEYLLAEVHVQLESPIYEATGQLQMLQLLQVHGCPLDESLVVEAALQGHLPALAWLVDTMGLKGQSMLSAAASSGRVEVLSWLYERGYRWDEETMRQAADAGCEEVLEWLVEKGCPWGLDPYTAAADHGDMATLRWLRRRGCPWKYSSSGGTFVSCMKMSCCKPVLRWMREEGCPVNWVRAFSLARRVQPQLLLWLRQQRQAEERRQQEGQQ</sequence>
<evidence type="ECO:0000313" key="2">
    <source>
        <dbReference type="EMBL" id="GFR43678.1"/>
    </source>
</evidence>
<dbReference type="GO" id="GO:0046513">
    <property type="term" value="P:ceramide biosynthetic process"/>
    <property type="evidence" value="ECO:0007669"/>
    <property type="project" value="TreeGrafter"/>
</dbReference>
<dbReference type="InterPro" id="IPR036770">
    <property type="entry name" value="Ankyrin_rpt-contain_sf"/>
</dbReference>
<name>A0AAD3DLA2_9CHLO</name>
<dbReference type="Gene3D" id="1.25.40.20">
    <property type="entry name" value="Ankyrin repeat-containing domain"/>
    <property type="match status" value="1"/>
</dbReference>
<dbReference type="GO" id="GO:0004620">
    <property type="term" value="F:phospholipase activity"/>
    <property type="evidence" value="ECO:0007669"/>
    <property type="project" value="TreeGrafter"/>
</dbReference>
<organism evidence="2 3">
    <name type="scientific">Astrephomene gubernaculifera</name>
    <dbReference type="NCBI Taxonomy" id="47775"/>
    <lineage>
        <taxon>Eukaryota</taxon>
        <taxon>Viridiplantae</taxon>
        <taxon>Chlorophyta</taxon>
        <taxon>core chlorophytes</taxon>
        <taxon>Chlorophyceae</taxon>
        <taxon>CS clade</taxon>
        <taxon>Chlamydomonadales</taxon>
        <taxon>Astrephomenaceae</taxon>
        <taxon>Astrephomene</taxon>
    </lineage>
</organism>
<feature type="region of interest" description="Disordered" evidence="1">
    <location>
        <begin position="1"/>
        <end position="20"/>
    </location>
</feature>
<dbReference type="AlphaFoldDB" id="A0AAD3DLA2"/>
<evidence type="ECO:0008006" key="4">
    <source>
        <dbReference type="Google" id="ProtNLM"/>
    </source>
</evidence>
<gene>
    <name evidence="2" type="ORF">Agub_g4786</name>
</gene>
<comment type="caution">
    <text evidence="2">The sequence shown here is derived from an EMBL/GenBank/DDBJ whole genome shotgun (WGS) entry which is preliminary data.</text>
</comment>